<comment type="caution">
    <text evidence="3">The sequence shown here is derived from an EMBL/GenBank/DDBJ whole genome shotgun (WGS) entry which is preliminary data.</text>
</comment>
<dbReference type="OrthoDB" id="392925at2759"/>
<keyword evidence="4" id="KW-1185">Reference proteome</keyword>
<reference evidence="3 4" key="1">
    <citation type="journal article" date="2016" name="Genome Biol. Evol.">
        <title>Gene Family Evolution Reflects Adaptation to Soil Environmental Stressors in the Genome of the Collembolan Orchesella cincta.</title>
        <authorList>
            <person name="Faddeeva-Vakhrusheva A."/>
            <person name="Derks M.F."/>
            <person name="Anvar S.Y."/>
            <person name="Agamennone V."/>
            <person name="Suring W."/>
            <person name="Smit S."/>
            <person name="van Straalen N.M."/>
            <person name="Roelofs D."/>
        </authorList>
    </citation>
    <scope>NUCLEOTIDE SEQUENCE [LARGE SCALE GENOMIC DNA]</scope>
    <source>
        <tissue evidence="3">Mixed pool</tissue>
    </source>
</reference>
<feature type="region of interest" description="Disordered" evidence="1">
    <location>
        <begin position="71"/>
        <end position="94"/>
    </location>
</feature>
<dbReference type="STRING" id="48709.A0A1D2NGP3"/>
<dbReference type="Proteomes" id="UP000094527">
    <property type="component" value="Unassembled WGS sequence"/>
</dbReference>
<dbReference type="PANTHER" id="PTHR12876">
    <property type="entry name" value="N4BP1-RELATED"/>
    <property type="match status" value="1"/>
</dbReference>
<evidence type="ECO:0000256" key="1">
    <source>
        <dbReference type="SAM" id="MobiDB-lite"/>
    </source>
</evidence>
<feature type="domain" description="RNase NYN" evidence="2">
    <location>
        <begin position="351"/>
        <end position="508"/>
    </location>
</feature>
<sequence length="513" mass="58811">MFFTNTHTQSQKEPDVGNFWMEPSSHHECFRTSPLLLETARSKHQRIQGWVTIATTELKKWQEDNLDKEGHAISGNRKETSQSQQPENWGLSVTSSESSLYGPFPLKKDNFAFADGFQQNRNKEIVDDKSTELICQIAIAKTRIHVNQAKDMANQGATGSSNKRWKNEATSKVKSPIEYDHCKKLDVWNPKMSSKILGVSSDWTDFTLKRRNDSFSLGATAASSTSKTDINPWKRKLSKEEANLPVEEKRLRRLQRFAVDSKCHNNDNQLDLKQPNAVNYTLEEIIVKNNITYTRQPSINYSKEVESDPPEENKDDMFLPTQTEPVAPVVHQNIQDKAPVGLDDKKSRKPRPIVIDGYNVAMEYGEGFCDFKGIQVCMNYFFAAGHEHIVVVVPERYLEPSVKDVANQYILYRLQRVGRLMTCWSPEVAAGKYISSCDDRMIIQVACERDGVIVSNDKYRDLYKEDPKWRENILNRLLPFRFVQPVGEPVQFMLPQDPHGPYGPTLKEFLHFG</sequence>
<feature type="compositionally biased region" description="Basic and acidic residues" evidence="1">
    <location>
        <begin position="71"/>
        <end position="80"/>
    </location>
</feature>
<evidence type="ECO:0000313" key="3">
    <source>
        <dbReference type="EMBL" id="ODN04392.1"/>
    </source>
</evidence>
<organism evidence="3 4">
    <name type="scientific">Orchesella cincta</name>
    <name type="common">Springtail</name>
    <name type="synonym">Podura cincta</name>
    <dbReference type="NCBI Taxonomy" id="48709"/>
    <lineage>
        <taxon>Eukaryota</taxon>
        <taxon>Metazoa</taxon>
        <taxon>Ecdysozoa</taxon>
        <taxon>Arthropoda</taxon>
        <taxon>Hexapoda</taxon>
        <taxon>Collembola</taxon>
        <taxon>Entomobryomorpha</taxon>
        <taxon>Entomobryoidea</taxon>
        <taxon>Orchesellidae</taxon>
        <taxon>Orchesellinae</taxon>
        <taxon>Orchesella</taxon>
    </lineage>
</organism>
<name>A0A1D2NGP3_ORCCI</name>
<protein>
    <submittedName>
        <fullName evidence="3">Putative ribonuclease ZC3H12D</fullName>
    </submittedName>
</protein>
<dbReference type="Pfam" id="PF11977">
    <property type="entry name" value="RNase_Zc3h12a"/>
    <property type="match status" value="1"/>
</dbReference>
<evidence type="ECO:0000313" key="4">
    <source>
        <dbReference type="Proteomes" id="UP000094527"/>
    </source>
</evidence>
<dbReference type="CDD" id="cd18719">
    <property type="entry name" value="PIN_Zc3h12a-N4BP1-like"/>
    <property type="match status" value="1"/>
</dbReference>
<dbReference type="Gene3D" id="3.40.50.11980">
    <property type="match status" value="1"/>
</dbReference>
<gene>
    <name evidence="3" type="ORF">Ocin01_02293</name>
</gene>
<dbReference type="GO" id="GO:0003729">
    <property type="term" value="F:mRNA binding"/>
    <property type="evidence" value="ECO:0007669"/>
    <property type="project" value="TreeGrafter"/>
</dbReference>
<dbReference type="InterPro" id="IPR021869">
    <property type="entry name" value="RNase_Zc3h12_NYN"/>
</dbReference>
<dbReference type="EMBL" id="LJIJ01000045">
    <property type="protein sequence ID" value="ODN04392.1"/>
    <property type="molecule type" value="Genomic_DNA"/>
</dbReference>
<proteinExistence type="predicted"/>
<evidence type="ECO:0000259" key="2">
    <source>
        <dbReference type="Pfam" id="PF11977"/>
    </source>
</evidence>
<dbReference type="PANTHER" id="PTHR12876:SF35">
    <property type="entry name" value="LD08718P-RELATED"/>
    <property type="match status" value="1"/>
</dbReference>
<dbReference type="GO" id="GO:0036464">
    <property type="term" value="C:cytoplasmic ribonucleoprotein granule"/>
    <property type="evidence" value="ECO:0007669"/>
    <property type="project" value="TreeGrafter"/>
</dbReference>
<dbReference type="GO" id="GO:0005634">
    <property type="term" value="C:nucleus"/>
    <property type="evidence" value="ECO:0007669"/>
    <property type="project" value="TreeGrafter"/>
</dbReference>
<dbReference type="InterPro" id="IPR051101">
    <property type="entry name" value="ZC3H12/N4BP1_RNase_Reg"/>
</dbReference>
<dbReference type="GO" id="GO:0004521">
    <property type="term" value="F:RNA endonuclease activity"/>
    <property type="evidence" value="ECO:0007669"/>
    <property type="project" value="TreeGrafter"/>
</dbReference>
<dbReference type="AlphaFoldDB" id="A0A1D2NGP3"/>
<feature type="compositionally biased region" description="Polar residues" evidence="1">
    <location>
        <begin position="81"/>
        <end position="94"/>
    </location>
</feature>
<accession>A0A1D2NGP3</accession>